<keyword evidence="1" id="KW-0460">Magnesium</keyword>
<keyword evidence="6" id="KW-1185">Reference proteome</keyword>
<feature type="compositionally biased region" description="Basic and acidic residues" evidence="2">
    <location>
        <begin position="668"/>
        <end position="681"/>
    </location>
</feature>
<evidence type="ECO:0000256" key="2">
    <source>
        <dbReference type="SAM" id="MobiDB-lite"/>
    </source>
</evidence>
<comment type="caution">
    <text evidence="5">The sequence shown here is derived from an EMBL/GenBank/DDBJ whole genome shotgun (WGS) entry which is preliminary data.</text>
</comment>
<dbReference type="Pfam" id="PF00752">
    <property type="entry name" value="XPG_N"/>
    <property type="match status" value="1"/>
</dbReference>
<keyword evidence="1" id="KW-0267">Excision nuclease</keyword>
<dbReference type="AlphaFoldDB" id="A0AAN7DGL1"/>
<keyword evidence="1" id="KW-0227">DNA damage</keyword>
<dbReference type="GO" id="GO:0035312">
    <property type="term" value="F:5'-3' DNA exonuclease activity"/>
    <property type="evidence" value="ECO:0007669"/>
    <property type="project" value="UniProtKB-UniRule"/>
</dbReference>
<dbReference type="GeneID" id="89944144"/>
<feature type="domain" description="XPG N-terminal" evidence="4">
    <location>
        <begin position="4"/>
        <end position="100"/>
    </location>
</feature>
<feature type="compositionally biased region" description="Low complexity" evidence="2">
    <location>
        <begin position="353"/>
        <end position="373"/>
    </location>
</feature>
<dbReference type="EC" id="3.1.-.-" evidence="1"/>
<keyword evidence="1" id="KW-0269">Exonuclease</keyword>
<reference evidence="5 6" key="1">
    <citation type="submission" date="2022-11" db="EMBL/GenBank/DDBJ databases">
        <title>Mucor velutinosus strain NIH1002 WGS.</title>
        <authorList>
            <person name="Subramanian P."/>
            <person name="Mullikin J.C."/>
            <person name="Segre J.A."/>
            <person name="Zelazny A.M."/>
        </authorList>
    </citation>
    <scope>NUCLEOTIDE SEQUENCE [LARGE SCALE GENOMIC DNA]</scope>
    <source>
        <strain evidence="5 6">NIH1002</strain>
    </source>
</reference>
<evidence type="ECO:0000313" key="5">
    <source>
        <dbReference type="EMBL" id="KAK4517112.1"/>
    </source>
</evidence>
<keyword evidence="1" id="KW-0539">Nucleus</keyword>
<keyword evidence="1" id="KW-0238">DNA-binding</keyword>
<dbReference type="PANTHER" id="PTHR11081">
    <property type="entry name" value="FLAP ENDONUCLEASE FAMILY MEMBER"/>
    <property type="match status" value="1"/>
</dbReference>
<dbReference type="InterPro" id="IPR006086">
    <property type="entry name" value="XPG-I_dom"/>
</dbReference>
<name>A0AAN7DGL1_9FUNG</name>
<dbReference type="PANTHER" id="PTHR11081:SF8">
    <property type="entry name" value="EXONUCLEASE 1"/>
    <property type="match status" value="1"/>
</dbReference>
<keyword evidence="1" id="KW-0234">DNA repair</keyword>
<dbReference type="InterPro" id="IPR029060">
    <property type="entry name" value="PIN-like_dom_sf"/>
</dbReference>
<dbReference type="GO" id="GO:0005634">
    <property type="term" value="C:nucleus"/>
    <property type="evidence" value="ECO:0007669"/>
    <property type="project" value="UniProtKB-SubCell"/>
</dbReference>
<dbReference type="SMART" id="SM00485">
    <property type="entry name" value="XPGN"/>
    <property type="match status" value="1"/>
</dbReference>
<feature type="region of interest" description="Disordered" evidence="2">
    <location>
        <begin position="352"/>
        <end position="380"/>
    </location>
</feature>
<dbReference type="SUPFAM" id="SSF88723">
    <property type="entry name" value="PIN domain-like"/>
    <property type="match status" value="1"/>
</dbReference>
<keyword evidence="1" id="KW-0228">DNA excision</keyword>
<proteinExistence type="inferred from homology"/>
<comment type="function">
    <text evidence="1">5'-&gt;3' double-stranded DNA exonuclease which may also possess a cryptic 3'-&gt;5' double-stranded DNA exonuclease activity. Functions in DNA mismatch repair.</text>
</comment>
<feature type="region of interest" description="Disordered" evidence="2">
    <location>
        <begin position="628"/>
        <end position="698"/>
    </location>
</feature>
<organism evidence="5 6">
    <name type="scientific">Mucor velutinosus</name>
    <dbReference type="NCBI Taxonomy" id="708070"/>
    <lineage>
        <taxon>Eukaryota</taxon>
        <taxon>Fungi</taxon>
        <taxon>Fungi incertae sedis</taxon>
        <taxon>Mucoromycota</taxon>
        <taxon>Mucoromycotina</taxon>
        <taxon>Mucoromycetes</taxon>
        <taxon>Mucorales</taxon>
        <taxon>Mucorineae</taxon>
        <taxon>Mucoraceae</taxon>
        <taxon>Mucor</taxon>
    </lineage>
</organism>
<evidence type="ECO:0000259" key="4">
    <source>
        <dbReference type="SMART" id="SM00485"/>
    </source>
</evidence>
<sequence>MTSIGVLLQSIDRNQRTIKFSEYKGKTVAIDGDDFLLDGASRAALEPVWNHSANSYNDYLLEFTQLLEENGVTPIVVFGGLTLPFKQSMNYEYRKARQAALNSGSHLGPVTISEDMAIATITKLMEKKIKCIVAPCETSAQLTYLAKTGKVDAVVSEDPELLAFGCPKFIHKSFISGEYIEFCMDRAFNDNRSNFRAYGADTFRHICILSLAGCNYLLNAESAIFRALLRVYEGNNNSTDQVLRVLQKLFKEKLLLDYLKNFHMTDLGFTYQWVYDMDKKNYVRLNPLPPNCSEEDVKLLGKTPTVQDSIKFIVNEIAPKSKPLNLKERITEKFLAYAKSVKENIMPSHLGTPFSAAAPKSQKSPKSSTSSASRMGPKRVLSELSNVTTVSVSVATTAGEFFASTSAQASSHLPRPTVATPKESTAACPSFSLPPSVEQPLMPLTEASTTSTHDDPISPPHVPPTKDEMPDTTTVSINNINASVSKVSQDTNQTSSGQTCERNNPSPPLSPPTATPIKENTASYNQHTGAKPLADKSAQPVKITPPPSHYIPNIAHINPSTNNIATSIKQTAIPTQQDTLARPNASELSQAVNMTPSSDHVSYNAHVNFSTSNTTIAATITAIKLSQNASNGGGEENGNNNSSKYDMRDPYYNNPNYFIPTNMASRSNNEKSKKRSFDQTEHSVSTMQGNSRKKHHPR</sequence>
<evidence type="ECO:0000259" key="3">
    <source>
        <dbReference type="SMART" id="SM00484"/>
    </source>
</evidence>
<dbReference type="InterPro" id="IPR006084">
    <property type="entry name" value="XPG/Rad2"/>
</dbReference>
<dbReference type="InterPro" id="IPR006085">
    <property type="entry name" value="XPG_DNA_repair_N"/>
</dbReference>
<protein>
    <recommendedName>
        <fullName evidence="1">Exonuclease 1</fullName>
        <ecNumber evidence="1">3.1.-.-</ecNumber>
    </recommendedName>
</protein>
<comment type="subcellular location">
    <subcellularLocation>
        <location evidence="1">Nucleus</location>
    </subcellularLocation>
</comment>
<dbReference type="Pfam" id="PF00867">
    <property type="entry name" value="XPG_I"/>
    <property type="match status" value="1"/>
</dbReference>
<dbReference type="GO" id="GO:0017108">
    <property type="term" value="F:5'-flap endonuclease activity"/>
    <property type="evidence" value="ECO:0007669"/>
    <property type="project" value="TreeGrafter"/>
</dbReference>
<dbReference type="Gene3D" id="3.40.50.1010">
    <property type="entry name" value="5'-nuclease"/>
    <property type="match status" value="1"/>
</dbReference>
<keyword evidence="1" id="KW-0378">Hydrolase</keyword>
<dbReference type="RefSeq" id="XP_064683778.1">
    <property type="nucleotide sequence ID" value="XM_064819858.1"/>
</dbReference>
<feature type="region of interest" description="Disordered" evidence="2">
    <location>
        <begin position="407"/>
        <end position="520"/>
    </location>
</feature>
<gene>
    <name evidence="5" type="primary">CKB1_1</name>
    <name evidence="5" type="ORF">ATC70_000442</name>
</gene>
<accession>A0AAN7DGL1</accession>
<evidence type="ECO:0000256" key="1">
    <source>
        <dbReference type="RuleBase" id="RU910737"/>
    </source>
</evidence>
<keyword evidence="1" id="KW-0540">Nuclease</keyword>
<dbReference type="Proteomes" id="UP001304243">
    <property type="component" value="Unassembled WGS sequence"/>
</dbReference>
<feature type="compositionally biased region" description="Pro residues" evidence="2">
    <location>
        <begin position="505"/>
        <end position="514"/>
    </location>
</feature>
<dbReference type="GO" id="GO:0006281">
    <property type="term" value="P:DNA repair"/>
    <property type="evidence" value="ECO:0007669"/>
    <property type="project" value="UniProtKB-UniRule"/>
</dbReference>
<evidence type="ECO:0000313" key="6">
    <source>
        <dbReference type="Proteomes" id="UP001304243"/>
    </source>
</evidence>
<dbReference type="EMBL" id="JASEJX010000013">
    <property type="protein sequence ID" value="KAK4517112.1"/>
    <property type="molecule type" value="Genomic_DNA"/>
</dbReference>
<dbReference type="GO" id="GO:0003677">
    <property type="term" value="F:DNA binding"/>
    <property type="evidence" value="ECO:0007669"/>
    <property type="project" value="UniProtKB-UniRule"/>
</dbReference>
<dbReference type="PRINTS" id="PR00853">
    <property type="entry name" value="XPGRADSUPER"/>
</dbReference>
<dbReference type="SMART" id="SM00484">
    <property type="entry name" value="XPGI"/>
    <property type="match status" value="1"/>
</dbReference>
<feature type="domain" description="XPG-I" evidence="3">
    <location>
        <begin position="123"/>
        <end position="190"/>
    </location>
</feature>
<comment type="similarity">
    <text evidence="1">Belongs to the XPG/RAD2 endonuclease family. EXO1 subfamily.</text>
</comment>
<keyword evidence="1" id="KW-0479">Metal-binding</keyword>
<comment type="cofactor">
    <cofactor evidence="1">
        <name>Mg(2+)</name>
        <dbReference type="ChEBI" id="CHEBI:18420"/>
    </cofactor>
    <text evidence="1">Binds 2 magnesium ions per subunit. They probably participate in the reaction catalyzed by the enzyme. May bind an additional third magnesium ion after substrate binding.</text>
</comment>
<feature type="compositionally biased region" description="Polar residues" evidence="2">
    <location>
        <begin position="471"/>
        <end position="504"/>
    </location>
</feature>
<dbReference type="GO" id="GO:0046872">
    <property type="term" value="F:metal ion binding"/>
    <property type="evidence" value="ECO:0007669"/>
    <property type="project" value="UniProtKB-UniRule"/>
</dbReference>